<dbReference type="AlphaFoldDB" id="A0AAN7SEJ1"/>
<dbReference type="SUPFAM" id="SSF81296">
    <property type="entry name" value="E set domains"/>
    <property type="match status" value="2"/>
</dbReference>
<keyword evidence="5" id="KW-1185">Reference proteome</keyword>
<dbReference type="EMBL" id="JARPUR010000004">
    <property type="protein sequence ID" value="KAK4878087.1"/>
    <property type="molecule type" value="Genomic_DNA"/>
</dbReference>
<dbReference type="InterPro" id="IPR050357">
    <property type="entry name" value="Arrestin_domain-protein"/>
</dbReference>
<dbReference type="Pfam" id="PF00339">
    <property type="entry name" value="Arrestin_N"/>
    <property type="match status" value="1"/>
</dbReference>
<feature type="domain" description="Arrestin C-terminal-like" evidence="3">
    <location>
        <begin position="180"/>
        <end position="302"/>
    </location>
</feature>
<comment type="caution">
    <text evidence="4">The sequence shown here is derived from an EMBL/GenBank/DDBJ whole genome shotgun (WGS) entry which is preliminary data.</text>
</comment>
<dbReference type="GO" id="GO:0015031">
    <property type="term" value="P:protein transport"/>
    <property type="evidence" value="ECO:0007669"/>
    <property type="project" value="TreeGrafter"/>
</dbReference>
<dbReference type="InterPro" id="IPR011022">
    <property type="entry name" value="Arrestin_C-like"/>
</dbReference>
<dbReference type="SMART" id="SM01017">
    <property type="entry name" value="Arrestin_C"/>
    <property type="match status" value="1"/>
</dbReference>
<sequence>MTDEIYIRLDNYNDYFCPGDTIRGRVECNFSTEKEIRVIQVKFKGVCCTSWIETEKYYDDFFKEERTKEITYSGEEIYFYERYNLSGPGQLRVAPGQYYYPFRYTLPRELPTSYEGNFTTAKASITYIVKAKINCPGTGDTKAVREIVVMSPLNLNLMPEIKKPIEISIDKEVCSCWCNGNNSVSFTFTLPSTGYIVGQDVRIGAYVQNMTNINVDGIRFKISQITERNKEIIVDCTERGVGAHGEKSWTSILPLPANNPCHNLVSCSLINVTYRLKAELFLPCPHTNLVSSLPLIIGHVPFTDFDRNNFLLGPLNGRDLNRMPNFNTNLDSRVYSFPDMQLEEQAPPTYEEAKSLFRQS</sequence>
<evidence type="ECO:0000313" key="5">
    <source>
        <dbReference type="Proteomes" id="UP001353858"/>
    </source>
</evidence>
<organism evidence="4 5">
    <name type="scientific">Aquatica leii</name>
    <dbReference type="NCBI Taxonomy" id="1421715"/>
    <lineage>
        <taxon>Eukaryota</taxon>
        <taxon>Metazoa</taxon>
        <taxon>Ecdysozoa</taxon>
        <taxon>Arthropoda</taxon>
        <taxon>Hexapoda</taxon>
        <taxon>Insecta</taxon>
        <taxon>Pterygota</taxon>
        <taxon>Neoptera</taxon>
        <taxon>Endopterygota</taxon>
        <taxon>Coleoptera</taxon>
        <taxon>Polyphaga</taxon>
        <taxon>Elateriformia</taxon>
        <taxon>Elateroidea</taxon>
        <taxon>Lampyridae</taxon>
        <taxon>Luciolinae</taxon>
        <taxon>Aquatica</taxon>
    </lineage>
</organism>
<dbReference type="InterPro" id="IPR014752">
    <property type="entry name" value="Arrestin-like_C"/>
</dbReference>
<dbReference type="PANTHER" id="PTHR11188">
    <property type="entry name" value="ARRESTIN DOMAIN CONTAINING PROTEIN"/>
    <property type="match status" value="1"/>
</dbReference>
<name>A0AAN7SEJ1_9COLE</name>
<accession>A0AAN7SEJ1</accession>
<keyword evidence="2" id="KW-0716">Sensory transduction</keyword>
<dbReference type="Gene3D" id="2.60.40.640">
    <property type="match status" value="2"/>
</dbReference>
<protein>
    <recommendedName>
        <fullName evidence="3">Arrestin C-terminal-like domain-containing protein</fullName>
    </recommendedName>
</protein>
<evidence type="ECO:0000256" key="1">
    <source>
        <dbReference type="ARBA" id="ARBA00005298"/>
    </source>
</evidence>
<comment type="similarity">
    <text evidence="1">Belongs to the arrestin family.</text>
</comment>
<proteinExistence type="inferred from homology"/>
<dbReference type="InterPro" id="IPR014756">
    <property type="entry name" value="Ig_E-set"/>
</dbReference>
<reference evidence="5" key="1">
    <citation type="submission" date="2023-01" db="EMBL/GenBank/DDBJ databases">
        <title>Key to firefly adult light organ development and bioluminescence: homeobox transcription factors regulate luciferase expression and transportation to peroxisome.</title>
        <authorList>
            <person name="Fu X."/>
        </authorList>
    </citation>
    <scope>NUCLEOTIDE SEQUENCE [LARGE SCALE GENOMIC DNA]</scope>
</reference>
<dbReference type="InterPro" id="IPR011021">
    <property type="entry name" value="Arrestin-like_N"/>
</dbReference>
<dbReference type="GO" id="GO:0005737">
    <property type="term" value="C:cytoplasm"/>
    <property type="evidence" value="ECO:0007669"/>
    <property type="project" value="TreeGrafter"/>
</dbReference>
<evidence type="ECO:0000259" key="3">
    <source>
        <dbReference type="SMART" id="SM01017"/>
    </source>
</evidence>
<evidence type="ECO:0000313" key="4">
    <source>
        <dbReference type="EMBL" id="KAK4878087.1"/>
    </source>
</evidence>
<gene>
    <name evidence="4" type="ORF">RN001_010593</name>
</gene>
<evidence type="ECO:0000256" key="2">
    <source>
        <dbReference type="ARBA" id="ARBA00022606"/>
    </source>
</evidence>
<dbReference type="Pfam" id="PF02752">
    <property type="entry name" value="Arrestin_C"/>
    <property type="match status" value="1"/>
</dbReference>
<dbReference type="Proteomes" id="UP001353858">
    <property type="component" value="Unassembled WGS sequence"/>
</dbReference>
<dbReference type="PANTHER" id="PTHR11188:SF176">
    <property type="entry name" value="ARRESTIN DOMAIN-CONTAINING PROTEIN 1"/>
    <property type="match status" value="1"/>
</dbReference>